<evidence type="ECO:0000313" key="1">
    <source>
        <dbReference type="EMBL" id="GBP05862.1"/>
    </source>
</evidence>
<reference evidence="1 2" key="1">
    <citation type="journal article" date="2019" name="Commun. Biol.">
        <title>The bagworm genome reveals a unique fibroin gene that provides high tensile strength.</title>
        <authorList>
            <person name="Kono N."/>
            <person name="Nakamura H."/>
            <person name="Ohtoshi R."/>
            <person name="Tomita M."/>
            <person name="Numata K."/>
            <person name="Arakawa K."/>
        </authorList>
    </citation>
    <scope>NUCLEOTIDE SEQUENCE [LARGE SCALE GENOMIC DNA]</scope>
</reference>
<name>A0A4C1SUM4_EUMVA</name>
<proteinExistence type="predicted"/>
<evidence type="ECO:0000313" key="2">
    <source>
        <dbReference type="Proteomes" id="UP000299102"/>
    </source>
</evidence>
<keyword evidence="2" id="KW-1185">Reference proteome</keyword>
<organism evidence="1 2">
    <name type="scientific">Eumeta variegata</name>
    <name type="common">Bagworm moth</name>
    <name type="synonym">Eumeta japonica</name>
    <dbReference type="NCBI Taxonomy" id="151549"/>
    <lineage>
        <taxon>Eukaryota</taxon>
        <taxon>Metazoa</taxon>
        <taxon>Ecdysozoa</taxon>
        <taxon>Arthropoda</taxon>
        <taxon>Hexapoda</taxon>
        <taxon>Insecta</taxon>
        <taxon>Pterygota</taxon>
        <taxon>Neoptera</taxon>
        <taxon>Endopterygota</taxon>
        <taxon>Lepidoptera</taxon>
        <taxon>Glossata</taxon>
        <taxon>Ditrysia</taxon>
        <taxon>Tineoidea</taxon>
        <taxon>Psychidae</taxon>
        <taxon>Oiketicinae</taxon>
        <taxon>Eumeta</taxon>
    </lineage>
</organism>
<protein>
    <submittedName>
        <fullName evidence="1">Uncharacterized protein</fullName>
    </submittedName>
</protein>
<gene>
    <name evidence="1" type="ORF">EVAR_5150_1</name>
</gene>
<comment type="caution">
    <text evidence="1">The sequence shown here is derived from an EMBL/GenBank/DDBJ whole genome shotgun (WGS) entry which is preliminary data.</text>
</comment>
<dbReference type="OrthoDB" id="425681at2759"/>
<sequence length="105" mass="11558">MLSLKFATPGLRTVLTSPSVPLSVRYCPLTAPMSIWSLILVGKGPPRKSCTGHIGGIFKKDQILGTLSRRACMKRLMDVSEAREIRKDRNLWKSVVSAYPSGKQA</sequence>
<accession>A0A4C1SUM4</accession>
<dbReference type="EMBL" id="BGZK01000019">
    <property type="protein sequence ID" value="GBP05862.1"/>
    <property type="molecule type" value="Genomic_DNA"/>
</dbReference>
<dbReference type="Proteomes" id="UP000299102">
    <property type="component" value="Unassembled WGS sequence"/>
</dbReference>
<dbReference type="AlphaFoldDB" id="A0A4C1SUM4"/>